<evidence type="ECO:0000256" key="1">
    <source>
        <dbReference type="ARBA" id="ARBA00004162"/>
    </source>
</evidence>
<evidence type="ECO:0000256" key="2">
    <source>
        <dbReference type="ARBA" id="ARBA00022475"/>
    </source>
</evidence>
<feature type="transmembrane region" description="Helical" evidence="6">
    <location>
        <begin position="36"/>
        <end position="59"/>
    </location>
</feature>
<sequence>MDTSKRLYRSVVNRQLGGVCGGLADYFNIDPTLMRVLFILGLFLGTFTFWLYLVLWIVVPEQN</sequence>
<protein>
    <recommendedName>
        <fullName evidence="7">Phage shock protein PspC N-terminal domain-containing protein</fullName>
    </recommendedName>
</protein>
<dbReference type="EMBL" id="VSSQ01014998">
    <property type="protein sequence ID" value="MPM54858.1"/>
    <property type="molecule type" value="Genomic_DNA"/>
</dbReference>
<dbReference type="InterPro" id="IPR052027">
    <property type="entry name" value="PspC"/>
</dbReference>
<dbReference type="Pfam" id="PF04024">
    <property type="entry name" value="PspC"/>
    <property type="match status" value="1"/>
</dbReference>
<proteinExistence type="predicted"/>
<reference evidence="8" key="1">
    <citation type="submission" date="2019-08" db="EMBL/GenBank/DDBJ databases">
        <authorList>
            <person name="Kucharzyk K."/>
            <person name="Murdoch R.W."/>
            <person name="Higgins S."/>
            <person name="Loffler F."/>
        </authorList>
    </citation>
    <scope>NUCLEOTIDE SEQUENCE</scope>
</reference>
<evidence type="ECO:0000256" key="3">
    <source>
        <dbReference type="ARBA" id="ARBA00022692"/>
    </source>
</evidence>
<keyword evidence="3 6" id="KW-0812">Transmembrane</keyword>
<name>A0A645AQ22_9ZZZZ</name>
<dbReference type="InterPro" id="IPR007168">
    <property type="entry name" value="Phageshock_PspC_N"/>
</dbReference>
<organism evidence="8">
    <name type="scientific">bioreactor metagenome</name>
    <dbReference type="NCBI Taxonomy" id="1076179"/>
    <lineage>
        <taxon>unclassified sequences</taxon>
        <taxon>metagenomes</taxon>
        <taxon>ecological metagenomes</taxon>
    </lineage>
</organism>
<comment type="caution">
    <text evidence="8">The sequence shown here is derived from an EMBL/GenBank/DDBJ whole genome shotgun (WGS) entry which is preliminary data.</text>
</comment>
<evidence type="ECO:0000256" key="6">
    <source>
        <dbReference type="SAM" id="Phobius"/>
    </source>
</evidence>
<dbReference type="PANTHER" id="PTHR33885">
    <property type="entry name" value="PHAGE SHOCK PROTEIN C"/>
    <property type="match status" value="1"/>
</dbReference>
<keyword evidence="4 6" id="KW-1133">Transmembrane helix</keyword>
<evidence type="ECO:0000313" key="8">
    <source>
        <dbReference type="EMBL" id="MPM54858.1"/>
    </source>
</evidence>
<dbReference type="GO" id="GO:0005886">
    <property type="term" value="C:plasma membrane"/>
    <property type="evidence" value="ECO:0007669"/>
    <property type="project" value="UniProtKB-SubCell"/>
</dbReference>
<evidence type="ECO:0000256" key="4">
    <source>
        <dbReference type="ARBA" id="ARBA00022989"/>
    </source>
</evidence>
<evidence type="ECO:0000259" key="7">
    <source>
        <dbReference type="Pfam" id="PF04024"/>
    </source>
</evidence>
<keyword evidence="2" id="KW-1003">Cell membrane</keyword>
<feature type="domain" description="Phage shock protein PspC N-terminal" evidence="7">
    <location>
        <begin position="5"/>
        <end position="61"/>
    </location>
</feature>
<dbReference type="AlphaFoldDB" id="A0A645AQ22"/>
<dbReference type="PANTHER" id="PTHR33885:SF3">
    <property type="entry name" value="PHAGE SHOCK PROTEIN C"/>
    <property type="match status" value="1"/>
</dbReference>
<comment type="subcellular location">
    <subcellularLocation>
        <location evidence="1">Cell membrane</location>
        <topology evidence="1">Single-pass membrane protein</topology>
    </subcellularLocation>
</comment>
<gene>
    <name evidence="8" type="ORF">SDC9_101641</name>
</gene>
<accession>A0A645AQ22</accession>
<keyword evidence="5 6" id="KW-0472">Membrane</keyword>
<evidence type="ECO:0000256" key="5">
    <source>
        <dbReference type="ARBA" id="ARBA00023136"/>
    </source>
</evidence>